<evidence type="ECO:0000313" key="6">
    <source>
        <dbReference type="Proteomes" id="UP001602089"/>
    </source>
</evidence>
<dbReference type="CDD" id="cd08946">
    <property type="entry name" value="SDR_e"/>
    <property type="match status" value="1"/>
</dbReference>
<evidence type="ECO:0000256" key="2">
    <source>
        <dbReference type="ARBA" id="ARBA00023002"/>
    </source>
</evidence>
<proteinExistence type="inferred from homology"/>
<protein>
    <submittedName>
        <fullName evidence="5">NAD-dependent epimerase/dehydratase family protein</fullName>
    </submittedName>
</protein>
<keyword evidence="3" id="KW-0520">NAD</keyword>
<keyword evidence="2" id="KW-0560">Oxidoreductase</keyword>
<evidence type="ECO:0000256" key="1">
    <source>
        <dbReference type="ARBA" id="ARBA00007637"/>
    </source>
</evidence>
<evidence type="ECO:0000259" key="4">
    <source>
        <dbReference type="Pfam" id="PF01370"/>
    </source>
</evidence>
<gene>
    <name evidence="5" type="ORF">ACFYY5_33410</name>
</gene>
<evidence type="ECO:0000256" key="3">
    <source>
        <dbReference type="ARBA" id="ARBA00023027"/>
    </source>
</evidence>
<comment type="similarity">
    <text evidence="1">Belongs to the NAD(P)-dependent epimerase/dehydratase family.</text>
</comment>
<sequence>MAPSIRTAENSNGSRTGPVLVTGAFGLVGTATVRRLLDTGREVVATDLDNPRNRRVARGIADTRLRVHWADLTDPEQVDELITTVAPTDVVHLAAIIPPLCYRYPDLAEAVNVGATAALVRAAEKSPAPPRFVQASSVAVYGPRNPHRTDAVLAPDTPIRPIDVYGTQKGEAERLLTTSALEWIVLRLGGVLSVSGGLAINTDMLRFEAALPADGRLQTVDVRDVAAAFESALTTPATREVFLIAGDSSHRQRQHDVVSSVTAALGLRDVFPDGIVGDPDNDEHWFTTDWVDTDRSQQVLAFQQHSWPGMLEEIRVKAGRYRPLLRAAAPLARAWLRRTSPYLGKHRTFADPWNAVTTMFGNPYPESA</sequence>
<dbReference type="PANTHER" id="PTHR43103:SF5">
    <property type="entry name" value="4-EPIMERASE, PUTATIVE (AFU_ORTHOLOGUE AFUA_7G00360)-RELATED"/>
    <property type="match status" value="1"/>
</dbReference>
<dbReference type="InterPro" id="IPR036291">
    <property type="entry name" value="NAD(P)-bd_dom_sf"/>
</dbReference>
<keyword evidence="6" id="KW-1185">Reference proteome</keyword>
<dbReference type="RefSeq" id="WP_387132721.1">
    <property type="nucleotide sequence ID" value="NZ_JBIATK010000017.1"/>
</dbReference>
<feature type="domain" description="NAD-dependent epimerase/dehydratase" evidence="4">
    <location>
        <begin position="19"/>
        <end position="194"/>
    </location>
</feature>
<reference evidence="5 6" key="1">
    <citation type="submission" date="2024-10" db="EMBL/GenBank/DDBJ databases">
        <title>The Natural Products Discovery Center: Release of the First 8490 Sequenced Strains for Exploring Actinobacteria Biosynthetic Diversity.</title>
        <authorList>
            <person name="Kalkreuter E."/>
            <person name="Kautsar S.A."/>
            <person name="Yang D."/>
            <person name="Bader C.D."/>
            <person name="Teijaro C.N."/>
            <person name="Fluegel L."/>
            <person name="Davis C.M."/>
            <person name="Simpson J.R."/>
            <person name="Lauterbach L."/>
            <person name="Steele A.D."/>
            <person name="Gui C."/>
            <person name="Meng S."/>
            <person name="Li G."/>
            <person name="Viehrig K."/>
            <person name="Ye F."/>
            <person name="Su P."/>
            <person name="Kiefer A.F."/>
            <person name="Nichols A."/>
            <person name="Cepeda A.J."/>
            <person name="Yan W."/>
            <person name="Fan B."/>
            <person name="Jiang Y."/>
            <person name="Adhikari A."/>
            <person name="Zheng C.-J."/>
            <person name="Schuster L."/>
            <person name="Cowan T.M."/>
            <person name="Smanski M.J."/>
            <person name="Chevrette M.G."/>
            <person name="De Carvalho L.P.S."/>
            <person name="Shen B."/>
        </authorList>
    </citation>
    <scope>NUCLEOTIDE SEQUENCE [LARGE SCALE GENOMIC DNA]</scope>
    <source>
        <strain evidence="5 6">NPDC001867</strain>
    </source>
</reference>
<dbReference type="Proteomes" id="UP001602089">
    <property type="component" value="Unassembled WGS sequence"/>
</dbReference>
<evidence type="ECO:0000313" key="5">
    <source>
        <dbReference type="EMBL" id="MFF4027755.1"/>
    </source>
</evidence>
<dbReference type="InterPro" id="IPR001509">
    <property type="entry name" value="Epimerase_deHydtase"/>
</dbReference>
<dbReference type="Pfam" id="PF01370">
    <property type="entry name" value="Epimerase"/>
    <property type="match status" value="1"/>
</dbReference>
<dbReference type="EMBL" id="JBIATK010000017">
    <property type="protein sequence ID" value="MFF4027755.1"/>
    <property type="molecule type" value="Genomic_DNA"/>
</dbReference>
<dbReference type="SUPFAM" id="SSF51735">
    <property type="entry name" value="NAD(P)-binding Rossmann-fold domains"/>
    <property type="match status" value="1"/>
</dbReference>
<accession>A0ABW6TNP8</accession>
<name>A0ABW6TNP8_9NOCA</name>
<dbReference type="Gene3D" id="3.40.50.720">
    <property type="entry name" value="NAD(P)-binding Rossmann-like Domain"/>
    <property type="match status" value="1"/>
</dbReference>
<comment type="caution">
    <text evidence="5">The sequence shown here is derived from an EMBL/GenBank/DDBJ whole genome shotgun (WGS) entry which is preliminary data.</text>
</comment>
<organism evidence="5 6">
    <name type="scientific">Nocardia elegans</name>
    <dbReference type="NCBI Taxonomy" id="300029"/>
    <lineage>
        <taxon>Bacteria</taxon>
        <taxon>Bacillati</taxon>
        <taxon>Actinomycetota</taxon>
        <taxon>Actinomycetes</taxon>
        <taxon>Mycobacteriales</taxon>
        <taxon>Nocardiaceae</taxon>
        <taxon>Nocardia</taxon>
    </lineage>
</organism>
<dbReference type="PANTHER" id="PTHR43103">
    <property type="entry name" value="NUCLEOSIDE-DIPHOSPHATE-SUGAR EPIMERASE"/>
    <property type="match status" value="1"/>
</dbReference>